<dbReference type="PIRSF" id="PIRSF000847">
    <property type="entry name" value="Phos_ph_gly_syn"/>
    <property type="match status" value="1"/>
</dbReference>
<proteinExistence type="inferred from homology"/>
<evidence type="ECO:0000256" key="9">
    <source>
        <dbReference type="ARBA" id="ARBA00023209"/>
    </source>
</evidence>
<evidence type="ECO:0000313" key="14">
    <source>
        <dbReference type="EMBL" id="GGA11849.1"/>
    </source>
</evidence>
<dbReference type="UniPathway" id="UPA00085"/>
<evidence type="ECO:0000256" key="10">
    <source>
        <dbReference type="ARBA" id="ARBA00023264"/>
    </source>
</evidence>
<dbReference type="GO" id="GO:0016020">
    <property type="term" value="C:membrane"/>
    <property type="evidence" value="ECO:0007669"/>
    <property type="project" value="UniProtKB-SubCell"/>
</dbReference>
<dbReference type="EMBL" id="BMFY01000004">
    <property type="protein sequence ID" value="GGA11849.1"/>
    <property type="molecule type" value="Genomic_DNA"/>
</dbReference>
<protein>
    <recommendedName>
        <fullName evidence="11">CDP-diacylglycerol--glycerol-3-phosphate 3-phosphatidyltransferase</fullName>
        <ecNumber evidence="11">2.7.8.5</ecNumber>
    </recommendedName>
</protein>
<keyword evidence="3" id="KW-0444">Lipid biosynthesis</keyword>
<reference evidence="14" key="1">
    <citation type="journal article" date="2014" name="Int. J. Syst. Evol. Microbiol.">
        <title>Complete genome sequence of Corynebacterium casei LMG S-19264T (=DSM 44701T), isolated from a smear-ripened cheese.</title>
        <authorList>
            <consortium name="US DOE Joint Genome Institute (JGI-PGF)"/>
            <person name="Walter F."/>
            <person name="Albersmeier A."/>
            <person name="Kalinowski J."/>
            <person name="Ruckert C."/>
        </authorList>
    </citation>
    <scope>NUCLEOTIDE SEQUENCE</scope>
    <source>
        <strain evidence="14">CGMCC 1.12785</strain>
    </source>
</reference>
<evidence type="ECO:0000256" key="13">
    <source>
        <dbReference type="SAM" id="Phobius"/>
    </source>
</evidence>
<evidence type="ECO:0000313" key="15">
    <source>
        <dbReference type="Proteomes" id="UP000616114"/>
    </source>
</evidence>
<sequence length="209" mass="22644">MLGKYAGAVTQQPSPWNVPNALTVFRILLVPVFLWLLLAADGLDPALRLWAFGVFALAMITDKIDGDLARKHNLVTDFGKIADPIADKALLGAALIGLALVMQLPWWVPVTILIRELLITVLRFAVIRFGVMPASRGGKLKTVLQTAGIGLFLLLRPLDAVLGHDAMLIITIAAWIVMVAAVVVTVVTGIDYIVKAVRLVRTAQREPRG</sequence>
<feature type="transmembrane region" description="Helical" evidence="13">
    <location>
        <begin position="112"/>
        <end position="131"/>
    </location>
</feature>
<dbReference type="EC" id="2.7.8.5" evidence="11"/>
<evidence type="ECO:0000256" key="11">
    <source>
        <dbReference type="NCBIfam" id="TIGR00560"/>
    </source>
</evidence>
<dbReference type="Proteomes" id="UP000616114">
    <property type="component" value="Unassembled WGS sequence"/>
</dbReference>
<evidence type="ECO:0000256" key="12">
    <source>
        <dbReference type="RuleBase" id="RU003750"/>
    </source>
</evidence>
<dbReference type="InterPro" id="IPR004570">
    <property type="entry name" value="Phosphatidylglycerol_P_synth"/>
</dbReference>
<dbReference type="InterPro" id="IPR048254">
    <property type="entry name" value="CDP_ALCOHOL_P_TRANSF_CS"/>
</dbReference>
<evidence type="ECO:0000256" key="5">
    <source>
        <dbReference type="ARBA" id="ARBA00022692"/>
    </source>
</evidence>
<dbReference type="AlphaFoldDB" id="A0A8J2XK95"/>
<dbReference type="Pfam" id="PF01066">
    <property type="entry name" value="CDP-OH_P_transf"/>
    <property type="match status" value="1"/>
</dbReference>
<dbReference type="PROSITE" id="PS00379">
    <property type="entry name" value="CDP_ALCOHOL_P_TRANSF"/>
    <property type="match status" value="1"/>
</dbReference>
<comment type="subcellular location">
    <subcellularLocation>
        <location evidence="1">Membrane</location>
        <topology evidence="1">Multi-pass membrane protein</topology>
    </subcellularLocation>
</comment>
<keyword evidence="6 13" id="KW-1133">Transmembrane helix</keyword>
<organism evidence="14 15">
    <name type="scientific">Sediminivirga luteola</name>
    <dbReference type="NCBI Taxonomy" id="1774748"/>
    <lineage>
        <taxon>Bacteria</taxon>
        <taxon>Bacillati</taxon>
        <taxon>Actinomycetota</taxon>
        <taxon>Actinomycetes</taxon>
        <taxon>Micrococcales</taxon>
        <taxon>Brevibacteriaceae</taxon>
        <taxon>Sediminivirga</taxon>
    </lineage>
</organism>
<gene>
    <name evidence="14" type="ORF">GCM10011333_13460</name>
</gene>
<dbReference type="InterPro" id="IPR043130">
    <property type="entry name" value="CDP-OH_PTrfase_TM_dom"/>
</dbReference>
<feature type="transmembrane region" description="Helical" evidence="13">
    <location>
        <begin position="143"/>
        <end position="162"/>
    </location>
</feature>
<feature type="transmembrane region" description="Helical" evidence="13">
    <location>
        <begin position="21"/>
        <end position="40"/>
    </location>
</feature>
<evidence type="ECO:0000256" key="6">
    <source>
        <dbReference type="ARBA" id="ARBA00022989"/>
    </source>
</evidence>
<evidence type="ECO:0000256" key="7">
    <source>
        <dbReference type="ARBA" id="ARBA00023098"/>
    </source>
</evidence>
<comment type="caution">
    <text evidence="14">The sequence shown here is derived from an EMBL/GenBank/DDBJ whole genome shotgun (WGS) entry which is preliminary data.</text>
</comment>
<dbReference type="PANTHER" id="PTHR14269:SF52">
    <property type="entry name" value="PHOSPHATIDYLGLYCEROPHOSPHATE SYNTHASE-RELATED"/>
    <property type="match status" value="1"/>
</dbReference>
<dbReference type="InterPro" id="IPR000462">
    <property type="entry name" value="CDP-OH_P_trans"/>
</dbReference>
<evidence type="ECO:0000256" key="2">
    <source>
        <dbReference type="ARBA" id="ARBA00010441"/>
    </source>
</evidence>
<keyword evidence="7" id="KW-0443">Lipid metabolism</keyword>
<keyword evidence="9" id="KW-0594">Phospholipid biosynthesis</keyword>
<name>A0A8J2XK95_9MICO</name>
<keyword evidence="10" id="KW-1208">Phospholipid metabolism</keyword>
<keyword evidence="5 13" id="KW-0812">Transmembrane</keyword>
<evidence type="ECO:0000256" key="8">
    <source>
        <dbReference type="ARBA" id="ARBA00023136"/>
    </source>
</evidence>
<keyword evidence="4 12" id="KW-0808">Transferase</keyword>
<keyword evidence="8 13" id="KW-0472">Membrane</keyword>
<feature type="transmembrane region" description="Helical" evidence="13">
    <location>
        <begin position="168"/>
        <end position="194"/>
    </location>
</feature>
<dbReference type="InterPro" id="IPR050324">
    <property type="entry name" value="CDP-alcohol_PTase-I"/>
</dbReference>
<evidence type="ECO:0000256" key="1">
    <source>
        <dbReference type="ARBA" id="ARBA00004141"/>
    </source>
</evidence>
<dbReference type="GO" id="GO:0046474">
    <property type="term" value="P:glycerophospholipid biosynthetic process"/>
    <property type="evidence" value="ECO:0007669"/>
    <property type="project" value="TreeGrafter"/>
</dbReference>
<dbReference type="Gene3D" id="1.20.120.1760">
    <property type="match status" value="1"/>
</dbReference>
<dbReference type="PANTHER" id="PTHR14269">
    <property type="entry name" value="CDP-DIACYLGLYCEROL--GLYCEROL-3-PHOSPHATE 3-PHOSPHATIDYLTRANSFERASE-RELATED"/>
    <property type="match status" value="1"/>
</dbReference>
<reference evidence="14" key="2">
    <citation type="submission" date="2020-09" db="EMBL/GenBank/DDBJ databases">
        <authorList>
            <person name="Sun Q."/>
            <person name="Zhou Y."/>
        </authorList>
    </citation>
    <scope>NUCLEOTIDE SEQUENCE</scope>
    <source>
        <strain evidence="14">CGMCC 1.12785</strain>
    </source>
</reference>
<keyword evidence="15" id="KW-1185">Reference proteome</keyword>
<accession>A0A8J2XK95</accession>
<comment type="similarity">
    <text evidence="2 12">Belongs to the CDP-alcohol phosphatidyltransferase class-I family.</text>
</comment>
<evidence type="ECO:0000256" key="4">
    <source>
        <dbReference type="ARBA" id="ARBA00022679"/>
    </source>
</evidence>
<dbReference type="NCBIfam" id="TIGR00560">
    <property type="entry name" value="pgsA"/>
    <property type="match status" value="1"/>
</dbReference>
<evidence type="ECO:0000256" key="3">
    <source>
        <dbReference type="ARBA" id="ARBA00022516"/>
    </source>
</evidence>
<dbReference type="GO" id="GO:0008444">
    <property type="term" value="F:CDP-diacylglycerol-glycerol-3-phosphate 3-phosphatidyltransferase activity"/>
    <property type="evidence" value="ECO:0007669"/>
    <property type="project" value="UniProtKB-UniRule"/>
</dbReference>